<gene>
    <name evidence="2" type="ORF">FDP22_19850</name>
</gene>
<evidence type="ECO:0000313" key="2">
    <source>
        <dbReference type="EMBL" id="QDL94115.1"/>
    </source>
</evidence>
<keyword evidence="3" id="KW-1185">Reference proteome</keyword>
<dbReference type="Proteomes" id="UP000305888">
    <property type="component" value="Plasmid pD4M1A"/>
</dbReference>
<organism evidence="2 3">
    <name type="scientific">Paroceanicella profunda</name>
    <dbReference type="NCBI Taxonomy" id="2579971"/>
    <lineage>
        <taxon>Bacteria</taxon>
        <taxon>Pseudomonadati</taxon>
        <taxon>Pseudomonadota</taxon>
        <taxon>Alphaproteobacteria</taxon>
        <taxon>Rhodobacterales</taxon>
        <taxon>Paracoccaceae</taxon>
        <taxon>Paroceanicella</taxon>
    </lineage>
</organism>
<feature type="transmembrane region" description="Helical" evidence="1">
    <location>
        <begin position="6"/>
        <end position="26"/>
    </location>
</feature>
<keyword evidence="1" id="KW-0472">Membrane</keyword>
<dbReference type="RefSeq" id="WP_138579660.1">
    <property type="nucleotide sequence ID" value="NZ_CP040819.1"/>
</dbReference>
<sequence length="127" mass="15099">MRKFLIYVSVIIFFTIFMELSLVLFLRNNENAYKYMAMMPSYIQELYFKFTLNDEYFGYFANCPRKYAAFRMIDRAASEGKADSLYFDRKLIIPYVSDSNVNFVGTDCPNLMEPIPRIARDEIKRIN</sequence>
<reference evidence="2 3" key="1">
    <citation type="submission" date="2019-06" db="EMBL/GenBank/DDBJ databases">
        <title>Genome sequence of Rhodobacteraceae bacterium D4M1.</title>
        <authorList>
            <person name="Cao J."/>
        </authorList>
    </citation>
    <scope>NUCLEOTIDE SEQUENCE [LARGE SCALE GENOMIC DNA]</scope>
    <source>
        <strain evidence="2 3">D4M1</strain>
        <plasmid evidence="3">pd4m1a</plasmid>
    </source>
</reference>
<keyword evidence="1" id="KW-1133">Transmembrane helix</keyword>
<keyword evidence="2" id="KW-0614">Plasmid</keyword>
<evidence type="ECO:0000256" key="1">
    <source>
        <dbReference type="SAM" id="Phobius"/>
    </source>
</evidence>
<protein>
    <submittedName>
        <fullName evidence="2">Uncharacterized protein</fullName>
    </submittedName>
</protein>
<dbReference type="KEGG" id="ppru:FDP22_19850"/>
<evidence type="ECO:0000313" key="3">
    <source>
        <dbReference type="Proteomes" id="UP000305888"/>
    </source>
</evidence>
<accession>A0A5B8G091</accession>
<dbReference type="AlphaFoldDB" id="A0A5B8G091"/>
<geneLocation type="plasmid" evidence="3">
    <name>pd4m1a</name>
</geneLocation>
<keyword evidence="1" id="KW-0812">Transmembrane</keyword>
<dbReference type="EMBL" id="CP040819">
    <property type="protein sequence ID" value="QDL94115.1"/>
    <property type="molecule type" value="Genomic_DNA"/>
</dbReference>
<proteinExistence type="predicted"/>
<name>A0A5B8G091_9RHOB</name>